<protein>
    <submittedName>
        <fullName evidence="3">Putative transcriptional regulator</fullName>
    </submittedName>
</protein>
<keyword evidence="4" id="KW-1185">Reference proteome</keyword>
<dbReference type="SUPFAM" id="SSF47413">
    <property type="entry name" value="lambda repressor-like DNA-binding domains"/>
    <property type="match status" value="1"/>
</dbReference>
<dbReference type="Proteomes" id="UP000010931">
    <property type="component" value="Unassembled WGS sequence"/>
</dbReference>
<dbReference type="InterPro" id="IPR001387">
    <property type="entry name" value="Cro/C1-type_HTH"/>
</dbReference>
<dbReference type="PATRIC" id="fig|698760.3.peg.3479"/>
<dbReference type="PANTHER" id="PTHR35010:SF2">
    <property type="entry name" value="BLL4672 PROTEIN"/>
    <property type="match status" value="1"/>
</dbReference>
<name>L7F953_STRT8</name>
<gene>
    <name evidence="3" type="ORF">STRTUCAR8_09983</name>
</gene>
<evidence type="ECO:0000313" key="4">
    <source>
        <dbReference type="Proteomes" id="UP000010931"/>
    </source>
</evidence>
<dbReference type="SMART" id="SM00530">
    <property type="entry name" value="HTH_XRE"/>
    <property type="match status" value="1"/>
</dbReference>
<dbReference type="InterPro" id="IPR041413">
    <property type="entry name" value="MLTR_LBD"/>
</dbReference>
<evidence type="ECO:0000259" key="2">
    <source>
        <dbReference type="PROSITE" id="PS50943"/>
    </source>
</evidence>
<dbReference type="Gene3D" id="1.10.260.40">
    <property type="entry name" value="lambda repressor-like DNA-binding domains"/>
    <property type="match status" value="1"/>
</dbReference>
<feature type="region of interest" description="Disordered" evidence="1">
    <location>
        <begin position="304"/>
        <end position="325"/>
    </location>
</feature>
<organism evidence="3 4">
    <name type="scientific">Streptomyces turgidiscabies (strain Car8)</name>
    <dbReference type="NCBI Taxonomy" id="698760"/>
    <lineage>
        <taxon>Bacteria</taxon>
        <taxon>Bacillati</taxon>
        <taxon>Actinomycetota</taxon>
        <taxon>Actinomycetes</taxon>
        <taxon>Kitasatosporales</taxon>
        <taxon>Streptomycetaceae</taxon>
        <taxon>Streptomyces</taxon>
    </lineage>
</organism>
<feature type="domain" description="HTH cro/C1-type" evidence="2">
    <location>
        <begin position="58"/>
        <end position="105"/>
    </location>
</feature>
<dbReference type="Pfam" id="PF13560">
    <property type="entry name" value="HTH_31"/>
    <property type="match status" value="1"/>
</dbReference>
<accession>L7F953</accession>
<dbReference type="AlphaFoldDB" id="L7F953"/>
<dbReference type="InterPro" id="IPR010982">
    <property type="entry name" value="Lambda_DNA-bd_dom_sf"/>
</dbReference>
<evidence type="ECO:0000256" key="1">
    <source>
        <dbReference type="SAM" id="MobiDB-lite"/>
    </source>
</evidence>
<dbReference type="GO" id="GO:0003677">
    <property type="term" value="F:DNA binding"/>
    <property type="evidence" value="ECO:0007669"/>
    <property type="project" value="InterPro"/>
</dbReference>
<dbReference type="EMBL" id="AEJB01000266">
    <property type="protein sequence ID" value="ELP67777.1"/>
    <property type="molecule type" value="Genomic_DNA"/>
</dbReference>
<proteinExistence type="predicted"/>
<sequence length="325" mass="36071">MKGMAGRNDPNDPNGANRDIRDDFRAEIREFLGTRRAKVTPEQAGLPLYGGERRRVTGLRREEVALLAGISSEYYTRLERGNATGVSESVIEGIAQALQLDEAERTHLLDLLRGAGTTRPPRRRPAQQRVRPAVQRVLDSMAGTPAFILGGRGDILATNYLGRALFSPVYADPVRPPNNARFVFLSPHATAFFRHWDEVANDTVAMLRAEAGRDLYDRRLTDLIGELSTRSEEFRHRWAAHNVRMHTTGVKLLHHPVVGDLDLPFETFPLPGGPSQFLLTYTPEPDSRSQDALNLLASWAATNDDIERSAQTSDSQPADSGETPD</sequence>
<feature type="compositionally biased region" description="Polar residues" evidence="1">
    <location>
        <begin position="309"/>
        <end position="318"/>
    </location>
</feature>
<comment type="caution">
    <text evidence="3">The sequence shown here is derived from an EMBL/GenBank/DDBJ whole genome shotgun (WGS) entry which is preliminary data.</text>
</comment>
<dbReference type="Gene3D" id="3.30.450.180">
    <property type="match status" value="1"/>
</dbReference>
<reference evidence="3 4" key="1">
    <citation type="journal article" date="2011" name="Plasmid">
        <title>Streptomyces turgidiscabies Car8 contains a modular pathogenicity island that shares virulence genes with other actinobacterial plant pathogens.</title>
        <authorList>
            <person name="Huguet-Tapia J.C."/>
            <person name="Badger J.H."/>
            <person name="Loria R."/>
            <person name="Pettis G.S."/>
        </authorList>
    </citation>
    <scope>NUCLEOTIDE SEQUENCE [LARGE SCALE GENOMIC DNA]</scope>
    <source>
        <strain evidence="3 4">Car8</strain>
    </source>
</reference>
<dbReference type="PANTHER" id="PTHR35010">
    <property type="entry name" value="BLL4672 PROTEIN-RELATED"/>
    <property type="match status" value="1"/>
</dbReference>
<dbReference type="Pfam" id="PF17765">
    <property type="entry name" value="MLTR_LBD"/>
    <property type="match status" value="1"/>
</dbReference>
<feature type="region of interest" description="Disordered" evidence="1">
    <location>
        <begin position="1"/>
        <end position="20"/>
    </location>
</feature>
<dbReference type="PROSITE" id="PS50943">
    <property type="entry name" value="HTH_CROC1"/>
    <property type="match status" value="1"/>
</dbReference>
<evidence type="ECO:0000313" key="3">
    <source>
        <dbReference type="EMBL" id="ELP67777.1"/>
    </source>
</evidence>
<dbReference type="STRING" id="85558.T45_04507"/>
<dbReference type="CDD" id="cd00093">
    <property type="entry name" value="HTH_XRE"/>
    <property type="match status" value="1"/>
</dbReference>